<dbReference type="AlphaFoldDB" id="A0A0F3ITU3"/>
<reference evidence="3 4" key="1">
    <citation type="submission" date="2015-03" db="EMBL/GenBank/DDBJ databases">
        <title>Draft genome sequence of Elstera litoralis.</title>
        <authorList>
            <person name="Rahalkar M.C."/>
            <person name="Dhakephalkar P.K."/>
            <person name="Pore S.D."/>
            <person name="Arora P."/>
            <person name="Kapse N.G."/>
            <person name="Pandit P.S."/>
        </authorList>
    </citation>
    <scope>NUCLEOTIDE SEQUENCE [LARGE SCALE GENOMIC DNA]</scope>
    <source>
        <strain evidence="3 4">Dia-1</strain>
    </source>
</reference>
<comment type="caution">
    <text evidence="3">The sequence shown here is derived from an EMBL/GenBank/DDBJ whole genome shotgun (WGS) entry which is preliminary data.</text>
</comment>
<dbReference type="Gene3D" id="3.40.190.120">
    <property type="entry name" value="Osmoprotection protein (prox), domain 2"/>
    <property type="match status" value="1"/>
</dbReference>
<protein>
    <submittedName>
        <fullName evidence="3">ABC transporter</fullName>
    </submittedName>
</protein>
<dbReference type="GO" id="GO:0022857">
    <property type="term" value="F:transmembrane transporter activity"/>
    <property type="evidence" value="ECO:0007669"/>
    <property type="project" value="InterPro"/>
</dbReference>
<feature type="chain" id="PRO_5002462551" evidence="1">
    <location>
        <begin position="31"/>
        <end position="312"/>
    </location>
</feature>
<evidence type="ECO:0000313" key="3">
    <source>
        <dbReference type="EMBL" id="KJV09034.1"/>
    </source>
</evidence>
<feature type="signal peptide" evidence="1">
    <location>
        <begin position="1"/>
        <end position="30"/>
    </location>
</feature>
<gene>
    <name evidence="3" type="ORF">VZ95_13965</name>
</gene>
<dbReference type="RefSeq" id="WP_045776400.1">
    <property type="nucleotide sequence ID" value="NZ_LAJY01000378.1"/>
</dbReference>
<keyword evidence="4" id="KW-1185">Reference proteome</keyword>
<evidence type="ECO:0000256" key="1">
    <source>
        <dbReference type="SAM" id="SignalP"/>
    </source>
</evidence>
<organism evidence="3 4">
    <name type="scientific">Elstera litoralis</name>
    <dbReference type="NCBI Taxonomy" id="552518"/>
    <lineage>
        <taxon>Bacteria</taxon>
        <taxon>Pseudomonadati</taxon>
        <taxon>Pseudomonadota</taxon>
        <taxon>Alphaproteobacteria</taxon>
        <taxon>Rhodospirillales</taxon>
        <taxon>Rhodospirillaceae</taxon>
        <taxon>Elstera</taxon>
    </lineage>
</organism>
<dbReference type="Pfam" id="PF04069">
    <property type="entry name" value="OpuAC"/>
    <property type="match status" value="1"/>
</dbReference>
<evidence type="ECO:0000313" key="4">
    <source>
        <dbReference type="Proteomes" id="UP000033774"/>
    </source>
</evidence>
<sequence>MTMRSPLRQRAAQAGAGLLIAFGLMASAHAADPVRVGSKLDAEATLLGNLIQQTLEANGIKTVNKLQLGPTKITRGALLAGEIDIYPEYTGNAAFFHSQDSDPVWKKSAEGYERARNLDEKNKLVWLPSAPANNTWAIALRQDVAGPNKLTTLEEFGAWVAKGGVVKLAGSAEFVESPAALPAFQTAYGFTLKPDQLLVLAGGDTAVTLRAAGEKTSGVNAAMAYGTDAAISALGLVALEDNKGAQIVYEPAPVVRAEVLAAYPAIRTSLAPVFASLNADTLRALNAKIAIEGQDAKQVAAAYLAEKGFVKK</sequence>
<dbReference type="Gene3D" id="3.40.190.10">
    <property type="entry name" value="Periplasmic binding protein-like II"/>
    <property type="match status" value="1"/>
</dbReference>
<evidence type="ECO:0000259" key="2">
    <source>
        <dbReference type="Pfam" id="PF04069"/>
    </source>
</evidence>
<dbReference type="OrthoDB" id="9781705at2"/>
<name>A0A0F3ITU3_9PROT</name>
<dbReference type="SUPFAM" id="SSF53850">
    <property type="entry name" value="Periplasmic binding protein-like II"/>
    <property type="match status" value="1"/>
</dbReference>
<dbReference type="InterPro" id="IPR007210">
    <property type="entry name" value="ABC_Gly_betaine_transp_sub-bd"/>
</dbReference>
<dbReference type="EMBL" id="LAJY01000378">
    <property type="protein sequence ID" value="KJV09034.1"/>
    <property type="molecule type" value="Genomic_DNA"/>
</dbReference>
<keyword evidence="1" id="KW-0732">Signal</keyword>
<dbReference type="CDD" id="cd13616">
    <property type="entry name" value="PBP2_OsmF"/>
    <property type="match status" value="1"/>
</dbReference>
<dbReference type="Proteomes" id="UP000033774">
    <property type="component" value="Unassembled WGS sequence"/>
</dbReference>
<proteinExistence type="predicted"/>
<feature type="domain" description="ABC-type glycine betaine transport system substrate-binding" evidence="2">
    <location>
        <begin position="32"/>
        <end position="306"/>
    </location>
</feature>
<dbReference type="PATRIC" id="fig|552518.3.peg.2524"/>
<accession>A0A0F3ITU3</accession>
<dbReference type="GO" id="GO:0043190">
    <property type="term" value="C:ATP-binding cassette (ABC) transporter complex"/>
    <property type="evidence" value="ECO:0007669"/>
    <property type="project" value="InterPro"/>
</dbReference>